<dbReference type="EMBL" id="CAJGYM010000023">
    <property type="protein sequence ID" value="CAD6191803.1"/>
    <property type="molecule type" value="Genomic_DNA"/>
</dbReference>
<evidence type="ECO:0000313" key="2">
    <source>
        <dbReference type="EMBL" id="CAD6191803.1"/>
    </source>
</evidence>
<organism evidence="2 3">
    <name type="scientific">Caenorhabditis auriculariae</name>
    <dbReference type="NCBI Taxonomy" id="2777116"/>
    <lineage>
        <taxon>Eukaryota</taxon>
        <taxon>Metazoa</taxon>
        <taxon>Ecdysozoa</taxon>
        <taxon>Nematoda</taxon>
        <taxon>Chromadorea</taxon>
        <taxon>Rhabditida</taxon>
        <taxon>Rhabditina</taxon>
        <taxon>Rhabditomorpha</taxon>
        <taxon>Rhabditoidea</taxon>
        <taxon>Rhabditidae</taxon>
        <taxon>Peloderinae</taxon>
        <taxon>Caenorhabditis</taxon>
    </lineage>
</organism>
<evidence type="ECO:0000313" key="3">
    <source>
        <dbReference type="Proteomes" id="UP000835052"/>
    </source>
</evidence>
<dbReference type="GO" id="GO:0008757">
    <property type="term" value="F:S-adenosylmethionine-dependent methyltransferase activity"/>
    <property type="evidence" value="ECO:0007669"/>
    <property type="project" value="InterPro"/>
</dbReference>
<proteinExistence type="predicted"/>
<dbReference type="Gene3D" id="3.40.50.150">
    <property type="entry name" value="Vaccinia Virus protein VP39"/>
    <property type="match status" value="1"/>
</dbReference>
<reference evidence="2" key="1">
    <citation type="submission" date="2020-10" db="EMBL/GenBank/DDBJ databases">
        <authorList>
            <person name="Kikuchi T."/>
        </authorList>
    </citation>
    <scope>NUCLEOTIDE SEQUENCE</scope>
    <source>
        <strain evidence="2">NKZ352</strain>
    </source>
</reference>
<keyword evidence="3" id="KW-1185">Reference proteome</keyword>
<accession>A0A8S1H7W5</accession>
<dbReference type="InterPro" id="IPR013216">
    <property type="entry name" value="Methyltransf_11"/>
</dbReference>
<evidence type="ECO:0000259" key="1">
    <source>
        <dbReference type="Pfam" id="PF08241"/>
    </source>
</evidence>
<comment type="caution">
    <text evidence="2">The sequence shown here is derived from an EMBL/GenBank/DDBJ whole genome shotgun (WGS) entry which is preliminary data.</text>
</comment>
<gene>
    <name evidence="2" type="ORF">CAUJ_LOCUS7722</name>
</gene>
<dbReference type="Pfam" id="PF08241">
    <property type="entry name" value="Methyltransf_11"/>
    <property type="match status" value="1"/>
</dbReference>
<name>A0A8S1H7W5_9PELO</name>
<sequence>MNHCVAKRFVLEMAETSKIRLDSAIDLKNLPYPTNFFSHVFHVDVFYFLRQEDLPRIAAELLRVLQPGASVSCAMQFSKLKRLTEYGLLSESQWDPLRYLSAMEYSKFEDVKITYENDKNLGEYQILTARKPIDSFDSNDPEAMMNELAKQIKEERVNLEFLKNRRRKPDFEEKN</sequence>
<dbReference type="AlphaFoldDB" id="A0A8S1H7W5"/>
<dbReference type="OrthoDB" id="10250730at2759"/>
<dbReference type="InterPro" id="IPR029063">
    <property type="entry name" value="SAM-dependent_MTases_sf"/>
</dbReference>
<feature type="domain" description="Methyltransferase type 11" evidence="1">
    <location>
        <begin position="24"/>
        <end position="71"/>
    </location>
</feature>
<dbReference type="SUPFAM" id="SSF53335">
    <property type="entry name" value="S-adenosyl-L-methionine-dependent methyltransferases"/>
    <property type="match status" value="1"/>
</dbReference>
<protein>
    <recommendedName>
        <fullName evidence="1">Methyltransferase type 11 domain-containing protein</fullName>
    </recommendedName>
</protein>
<dbReference type="Proteomes" id="UP000835052">
    <property type="component" value="Unassembled WGS sequence"/>
</dbReference>